<feature type="compositionally biased region" description="Low complexity" evidence="2">
    <location>
        <begin position="206"/>
        <end position="219"/>
    </location>
</feature>
<organism evidence="3 4">
    <name type="scientific">Syphacia muris</name>
    <dbReference type="NCBI Taxonomy" id="451379"/>
    <lineage>
        <taxon>Eukaryota</taxon>
        <taxon>Metazoa</taxon>
        <taxon>Ecdysozoa</taxon>
        <taxon>Nematoda</taxon>
        <taxon>Chromadorea</taxon>
        <taxon>Rhabditida</taxon>
        <taxon>Spirurina</taxon>
        <taxon>Oxyuridomorpha</taxon>
        <taxon>Oxyuroidea</taxon>
        <taxon>Oxyuridae</taxon>
        <taxon>Syphacia</taxon>
    </lineage>
</organism>
<protein>
    <submittedName>
        <fullName evidence="4">HAP1 N-terminal domain-containing protein</fullName>
    </submittedName>
</protein>
<feature type="coiled-coil region" evidence="1">
    <location>
        <begin position="30"/>
        <end position="64"/>
    </location>
</feature>
<accession>A0A0N5AP24</accession>
<dbReference type="WBParaSite" id="SMUV_0000638601-mRNA-1">
    <property type="protein sequence ID" value="SMUV_0000638601-mRNA-1"/>
    <property type="gene ID" value="SMUV_0000638601"/>
</dbReference>
<sequence>MKNFVFYANGLSFVADTNMKLYVDESPTKTQELLSENEELRQRLKESERSNQELAVKLEESAKNAYLAEQQLIRALEIFKNQLAYQGSKIRELTDALRERTENLSDLVTQVRAGSYCLADSNCANDRIISKPSVHLMRVSSVPGSRVQNERPLKPGLVRSISVTYPGGRPNVVVQKYRYTPDNPRSRHLPSLFSTSVVTNGANLSIEKSSSSSSSSKIEQTVMSQSNRKTD</sequence>
<feature type="region of interest" description="Disordered" evidence="2">
    <location>
        <begin position="206"/>
        <end position="231"/>
    </location>
</feature>
<dbReference type="AlphaFoldDB" id="A0A0N5AP24"/>
<proteinExistence type="predicted"/>
<evidence type="ECO:0000313" key="3">
    <source>
        <dbReference type="Proteomes" id="UP000046393"/>
    </source>
</evidence>
<dbReference type="STRING" id="451379.A0A0N5AP24"/>
<keyword evidence="3" id="KW-1185">Reference proteome</keyword>
<feature type="compositionally biased region" description="Polar residues" evidence="2">
    <location>
        <begin position="221"/>
        <end position="231"/>
    </location>
</feature>
<reference evidence="4" key="1">
    <citation type="submission" date="2017-02" db="UniProtKB">
        <authorList>
            <consortium name="WormBaseParasite"/>
        </authorList>
    </citation>
    <scope>IDENTIFICATION</scope>
</reference>
<evidence type="ECO:0000256" key="1">
    <source>
        <dbReference type="SAM" id="Coils"/>
    </source>
</evidence>
<dbReference type="Proteomes" id="UP000046393">
    <property type="component" value="Unplaced"/>
</dbReference>
<keyword evidence="1" id="KW-0175">Coiled coil</keyword>
<name>A0A0N5AP24_9BILA</name>
<evidence type="ECO:0000313" key="4">
    <source>
        <dbReference type="WBParaSite" id="SMUV_0000638601-mRNA-1"/>
    </source>
</evidence>
<evidence type="ECO:0000256" key="2">
    <source>
        <dbReference type="SAM" id="MobiDB-lite"/>
    </source>
</evidence>